<dbReference type="InterPro" id="IPR052558">
    <property type="entry name" value="Siderophore_Hydrolase_D"/>
</dbReference>
<sequence length="330" mass="37137">MWWHRYAMTSEGLIKRHGQPWRVLRLQTACRQLQRWLLLLVCWVPSMAYSSLPGEVSLPGTLEFTLVSPTTGQDYLIQVSIPDSPPPETGYSVMYLLDGNARFALVQAARDTLTRQGPDGESDALMIVAVGYPDTERFNKERRVEDFTPLLPNNNVAENDYQQRPHGGADRFLSFIEGHLKPEINRRFAINTEQEAIFGHSLGGLFVLHALLTQPSSFDRYIAISPSLWWYGEKPLESLVQKTSSLAAIPNGTRLLIGVGELEQPASDDVVTPRDQRMQARAMVDNAQSVAEWLSTQQRNLKVGFTLFPGETHGSVMWPATRQAIEFLVE</sequence>
<dbReference type="EMBL" id="QNTU01000001">
    <property type="protein sequence ID" value="RBI69597.1"/>
    <property type="molecule type" value="Genomic_DNA"/>
</dbReference>
<dbReference type="Pfam" id="PF00756">
    <property type="entry name" value="Esterase"/>
    <property type="match status" value="1"/>
</dbReference>
<dbReference type="Proteomes" id="UP000252204">
    <property type="component" value="Unassembled WGS sequence"/>
</dbReference>
<dbReference type="InterPro" id="IPR029058">
    <property type="entry name" value="AB_hydrolase_fold"/>
</dbReference>
<comment type="caution">
    <text evidence="3">The sequence shown here is derived from an EMBL/GenBank/DDBJ whole genome shotgun (WGS) entry which is preliminary data.</text>
</comment>
<protein>
    <submittedName>
        <fullName evidence="3">Alpha/beta hydrolase</fullName>
    </submittedName>
</protein>
<organism evidence="3 4">
    <name type="scientific">Vreelandella sulfidaeris</name>
    <dbReference type="NCBI Taxonomy" id="115553"/>
    <lineage>
        <taxon>Bacteria</taxon>
        <taxon>Pseudomonadati</taxon>
        <taxon>Pseudomonadota</taxon>
        <taxon>Gammaproteobacteria</taxon>
        <taxon>Oceanospirillales</taxon>
        <taxon>Halomonadaceae</taxon>
        <taxon>Vreelandella</taxon>
    </lineage>
</organism>
<dbReference type="GO" id="GO:0016788">
    <property type="term" value="F:hydrolase activity, acting on ester bonds"/>
    <property type="evidence" value="ECO:0007669"/>
    <property type="project" value="TreeGrafter"/>
</dbReference>
<dbReference type="InterPro" id="IPR000801">
    <property type="entry name" value="Esterase-like"/>
</dbReference>
<dbReference type="PANTHER" id="PTHR40841">
    <property type="entry name" value="SIDEROPHORE TRIACETYLFUSARININE C ESTERASE"/>
    <property type="match status" value="1"/>
</dbReference>
<proteinExistence type="inferred from homology"/>
<accession>A0A365TUN5</accession>
<gene>
    <name evidence="3" type="ORF">DQ400_02625</name>
</gene>
<evidence type="ECO:0000256" key="1">
    <source>
        <dbReference type="ARBA" id="ARBA00005622"/>
    </source>
</evidence>
<dbReference type="AlphaFoldDB" id="A0A365TUN5"/>
<dbReference type="PANTHER" id="PTHR40841:SF2">
    <property type="entry name" value="SIDEROPHORE-DEGRADING ESTERASE (EUROFUNG)"/>
    <property type="match status" value="1"/>
</dbReference>
<keyword evidence="4" id="KW-1185">Reference proteome</keyword>
<name>A0A365TUN5_9GAMM</name>
<evidence type="ECO:0000313" key="4">
    <source>
        <dbReference type="Proteomes" id="UP000252204"/>
    </source>
</evidence>
<dbReference type="SUPFAM" id="SSF53474">
    <property type="entry name" value="alpha/beta-Hydrolases"/>
    <property type="match status" value="1"/>
</dbReference>
<evidence type="ECO:0000256" key="2">
    <source>
        <dbReference type="ARBA" id="ARBA00022801"/>
    </source>
</evidence>
<reference evidence="4" key="1">
    <citation type="submission" date="2018-06" db="EMBL/GenBank/DDBJ databases">
        <title>Whole genome sequencing of four bacterial strains from South Shetland trench revealing bio-synthetic gene clusters.</title>
        <authorList>
            <person name="Abdel-Mageed W.M."/>
            <person name="Lehri B."/>
            <person name="Jarmusch S."/>
            <person name="Miranda K."/>
            <person name="Goodfellow M."/>
            <person name="Jaspars M."/>
            <person name="Karlyshev A.V."/>
        </authorList>
    </citation>
    <scope>NUCLEOTIDE SEQUENCE [LARGE SCALE GENOMIC DNA]</scope>
    <source>
        <strain evidence="4">SST4</strain>
    </source>
</reference>
<evidence type="ECO:0000313" key="3">
    <source>
        <dbReference type="EMBL" id="RBI69597.1"/>
    </source>
</evidence>
<keyword evidence="2 3" id="KW-0378">Hydrolase</keyword>
<dbReference type="Gene3D" id="3.40.50.1820">
    <property type="entry name" value="alpha/beta hydrolase"/>
    <property type="match status" value="1"/>
</dbReference>
<dbReference type="OrthoDB" id="9784036at2"/>
<comment type="similarity">
    <text evidence="1">Belongs to the esterase D family.</text>
</comment>